<evidence type="ECO:0000256" key="1">
    <source>
        <dbReference type="ARBA" id="ARBA00007967"/>
    </source>
</evidence>
<evidence type="ECO:0000256" key="4">
    <source>
        <dbReference type="ARBA" id="ARBA00022723"/>
    </source>
</evidence>
<proteinExistence type="inferred from homology"/>
<dbReference type="GO" id="GO:0046872">
    <property type="term" value="F:metal ion binding"/>
    <property type="evidence" value="ECO:0007669"/>
    <property type="project" value="UniProtKB-KW"/>
</dbReference>
<dbReference type="Gene3D" id="3.40.50.150">
    <property type="entry name" value="Vaccinia Virus protein VP39"/>
    <property type="match status" value="1"/>
</dbReference>
<organism evidence="6 7">
    <name type="scientific">Ilex paraguariensis</name>
    <name type="common">yerba mate</name>
    <dbReference type="NCBI Taxonomy" id="185542"/>
    <lineage>
        <taxon>Eukaryota</taxon>
        <taxon>Viridiplantae</taxon>
        <taxon>Streptophyta</taxon>
        <taxon>Embryophyta</taxon>
        <taxon>Tracheophyta</taxon>
        <taxon>Spermatophyta</taxon>
        <taxon>Magnoliopsida</taxon>
        <taxon>eudicotyledons</taxon>
        <taxon>Gunneridae</taxon>
        <taxon>Pentapetalae</taxon>
        <taxon>asterids</taxon>
        <taxon>campanulids</taxon>
        <taxon>Aquifoliales</taxon>
        <taxon>Aquifoliaceae</taxon>
        <taxon>Ilex</taxon>
    </lineage>
</organism>
<accession>A0ABC8UFK8</accession>
<dbReference type="SUPFAM" id="SSF53335">
    <property type="entry name" value="S-adenosyl-L-methionine-dependent methyltransferases"/>
    <property type="match status" value="1"/>
</dbReference>
<protein>
    <recommendedName>
        <fullName evidence="8">Salicylate carboxymethyltransferase</fullName>
    </recommendedName>
</protein>
<gene>
    <name evidence="6" type="ORF">ILEXP_LOCUS49753</name>
</gene>
<dbReference type="InterPro" id="IPR005299">
    <property type="entry name" value="MeTrfase_7"/>
</dbReference>
<evidence type="ECO:0000313" key="6">
    <source>
        <dbReference type="EMBL" id="CAK9179798.1"/>
    </source>
</evidence>
<comment type="caution">
    <text evidence="6">The sequence shown here is derived from an EMBL/GenBank/DDBJ whole genome shotgun (WGS) entry which is preliminary data.</text>
</comment>
<dbReference type="AlphaFoldDB" id="A0ABC8UFK8"/>
<dbReference type="InterPro" id="IPR042086">
    <property type="entry name" value="MeTrfase_capping"/>
</dbReference>
<dbReference type="InterPro" id="IPR029063">
    <property type="entry name" value="SAM-dependent_MTases_sf"/>
</dbReference>
<dbReference type="PANTHER" id="PTHR31009">
    <property type="entry name" value="S-ADENOSYL-L-METHIONINE:CARBOXYL METHYLTRANSFERASE FAMILY PROTEIN"/>
    <property type="match status" value="1"/>
</dbReference>
<reference evidence="6 7" key="1">
    <citation type="submission" date="2024-02" db="EMBL/GenBank/DDBJ databases">
        <authorList>
            <person name="Vignale AGUSTIN F."/>
            <person name="Sosa J E."/>
            <person name="Modenutti C."/>
        </authorList>
    </citation>
    <scope>NUCLEOTIDE SEQUENCE [LARGE SCALE GENOMIC DNA]</scope>
</reference>
<evidence type="ECO:0000256" key="5">
    <source>
        <dbReference type="ARBA" id="ARBA00022842"/>
    </source>
</evidence>
<dbReference type="EMBL" id="CAUOFW020007613">
    <property type="protein sequence ID" value="CAK9179798.1"/>
    <property type="molecule type" value="Genomic_DNA"/>
</dbReference>
<comment type="similarity">
    <text evidence="1">Belongs to the methyltransferase superfamily. Type-7 methyltransferase family.</text>
</comment>
<keyword evidence="3" id="KW-0808">Transferase</keyword>
<dbReference type="Pfam" id="PF03492">
    <property type="entry name" value="Methyltransf_7"/>
    <property type="match status" value="1"/>
</dbReference>
<keyword evidence="5" id="KW-0460">Magnesium</keyword>
<keyword evidence="4" id="KW-0479">Metal-binding</keyword>
<evidence type="ECO:0000256" key="2">
    <source>
        <dbReference type="ARBA" id="ARBA00022603"/>
    </source>
</evidence>
<sequence>MASTSPPSVLKAYYEQFQRDFSLFLKCRSEELVTGGRMVLTFLGRKSEDPSSEECCYIWELLAITLNDMVSEGLIEEEKLDSFNIPQYTPSPTEVKSEVEMEGSFGIDRLKVSEVNWNAYDNELFASDSYKNGAYNVTKCMRDVAEPLLLNHFGATIINEVFCRYKKIVADRMSKERIEFINVTIAMTKKGKKKDPLGMTDLFSRPSHGKAEYGPYTQIMARSAAHCIGYWSSGLVAFLKKANNRIVA</sequence>
<evidence type="ECO:0000313" key="7">
    <source>
        <dbReference type="Proteomes" id="UP001642360"/>
    </source>
</evidence>
<name>A0ABC8UFK8_9AQUA</name>
<keyword evidence="2" id="KW-0489">Methyltransferase</keyword>
<evidence type="ECO:0008006" key="8">
    <source>
        <dbReference type="Google" id="ProtNLM"/>
    </source>
</evidence>
<dbReference type="Proteomes" id="UP001642360">
    <property type="component" value="Unassembled WGS sequence"/>
</dbReference>
<dbReference type="GO" id="GO:0032259">
    <property type="term" value="P:methylation"/>
    <property type="evidence" value="ECO:0007669"/>
    <property type="project" value="UniProtKB-KW"/>
</dbReference>
<dbReference type="Gene3D" id="1.10.1200.270">
    <property type="entry name" value="Methyltransferase, alpha-helical capping domain"/>
    <property type="match status" value="1"/>
</dbReference>
<keyword evidence="7" id="KW-1185">Reference proteome</keyword>
<evidence type="ECO:0000256" key="3">
    <source>
        <dbReference type="ARBA" id="ARBA00022679"/>
    </source>
</evidence>
<dbReference type="GO" id="GO:0008168">
    <property type="term" value="F:methyltransferase activity"/>
    <property type="evidence" value="ECO:0007669"/>
    <property type="project" value="UniProtKB-KW"/>
</dbReference>